<gene>
    <name evidence="3" type="ORF">FHR75_002828</name>
</gene>
<feature type="transmembrane region" description="Helical" evidence="2">
    <location>
        <begin position="141"/>
        <end position="157"/>
    </location>
</feature>
<proteinExistence type="predicted"/>
<dbReference type="Proteomes" id="UP000533269">
    <property type="component" value="Unassembled WGS sequence"/>
</dbReference>
<feature type="transmembrane region" description="Helical" evidence="2">
    <location>
        <begin position="117"/>
        <end position="135"/>
    </location>
</feature>
<name>A0A7W4XXJ0_KINRA</name>
<organism evidence="3 4">
    <name type="scientific">Kineococcus radiotolerans</name>
    <dbReference type="NCBI Taxonomy" id="131568"/>
    <lineage>
        <taxon>Bacteria</taxon>
        <taxon>Bacillati</taxon>
        <taxon>Actinomycetota</taxon>
        <taxon>Actinomycetes</taxon>
        <taxon>Kineosporiales</taxon>
        <taxon>Kineosporiaceae</taxon>
        <taxon>Kineococcus</taxon>
    </lineage>
</organism>
<keyword evidence="2" id="KW-0812">Transmembrane</keyword>
<evidence type="ECO:0000256" key="1">
    <source>
        <dbReference type="SAM" id="MobiDB-lite"/>
    </source>
</evidence>
<reference evidence="3 4" key="2">
    <citation type="submission" date="2020-08" db="EMBL/GenBank/DDBJ databases">
        <authorList>
            <person name="Partida-Martinez L."/>
            <person name="Huntemann M."/>
            <person name="Clum A."/>
            <person name="Wang J."/>
            <person name="Palaniappan K."/>
            <person name="Ritter S."/>
            <person name="Chen I.-M."/>
            <person name="Stamatis D."/>
            <person name="Reddy T."/>
            <person name="O'Malley R."/>
            <person name="Daum C."/>
            <person name="Shapiro N."/>
            <person name="Ivanova N."/>
            <person name="Kyrpides N."/>
            <person name="Woyke T."/>
        </authorList>
    </citation>
    <scope>NUCLEOTIDE SEQUENCE [LARGE SCALE GENOMIC DNA]</scope>
    <source>
        <strain evidence="3 4">AS2.23</strain>
    </source>
</reference>
<reference evidence="3 4" key="1">
    <citation type="submission" date="2020-08" db="EMBL/GenBank/DDBJ databases">
        <title>The Agave Microbiome: Exploring the role of microbial communities in plant adaptations to desert environments.</title>
        <authorList>
            <person name="Partida-Martinez L.P."/>
        </authorList>
    </citation>
    <scope>NUCLEOTIDE SEQUENCE [LARGE SCALE GENOMIC DNA]</scope>
    <source>
        <strain evidence="3 4">AS2.23</strain>
    </source>
</reference>
<feature type="transmembrane region" description="Helical" evidence="2">
    <location>
        <begin position="6"/>
        <end position="24"/>
    </location>
</feature>
<dbReference type="AlphaFoldDB" id="A0A7W4XXJ0"/>
<keyword evidence="2" id="KW-0472">Membrane</keyword>
<comment type="caution">
    <text evidence="3">The sequence shown here is derived from an EMBL/GenBank/DDBJ whole genome shotgun (WGS) entry which is preliminary data.</text>
</comment>
<protein>
    <submittedName>
        <fullName evidence="3">Uncharacterized protein</fullName>
    </submittedName>
</protein>
<sequence>MPASSLIFLVIVVLWAAYLVPNAIRKHRRTASARQADRDSQAMRVVVRRGSAPVGSALAAAAVNAASAHAAVAGSSSRPVLGPGPRALPGAVPVPARVPAPAPVRTTSAVVRRRRRLLASVAALTALGWAAVALVSAPWGVGALPTLGLLLVVAILSRHGAARAARPLAPAAARFPEARPTPRVVRPAARAPRTAAPAAVPGPREERTSPLAGDRSWQPVPVPLPTYLLKDKAPYAVPPLPAVALVPGVDEDDVPTRVIDLRDHARVVNQ</sequence>
<accession>A0A7W4XXJ0</accession>
<dbReference type="EMBL" id="JACHVY010000002">
    <property type="protein sequence ID" value="MBB2902013.1"/>
    <property type="molecule type" value="Genomic_DNA"/>
</dbReference>
<evidence type="ECO:0000313" key="3">
    <source>
        <dbReference type="EMBL" id="MBB2902013.1"/>
    </source>
</evidence>
<evidence type="ECO:0000313" key="4">
    <source>
        <dbReference type="Proteomes" id="UP000533269"/>
    </source>
</evidence>
<dbReference type="RefSeq" id="WP_183391911.1">
    <property type="nucleotide sequence ID" value="NZ_JACHVY010000002.1"/>
</dbReference>
<evidence type="ECO:0000256" key="2">
    <source>
        <dbReference type="SAM" id="Phobius"/>
    </source>
</evidence>
<keyword evidence="2" id="KW-1133">Transmembrane helix</keyword>
<feature type="region of interest" description="Disordered" evidence="1">
    <location>
        <begin position="179"/>
        <end position="216"/>
    </location>
</feature>
<feature type="compositionally biased region" description="Low complexity" evidence="1">
    <location>
        <begin position="181"/>
        <end position="202"/>
    </location>
</feature>